<evidence type="ECO:0000313" key="11">
    <source>
        <dbReference type="Proteomes" id="UP000013165"/>
    </source>
</evidence>
<feature type="domain" description="4-oxalocrotonate tautomerase-like" evidence="8">
    <location>
        <begin position="2"/>
        <end position="57"/>
    </location>
</feature>
<dbReference type="OrthoDB" id="8635217at2"/>
<dbReference type="AlphaFoldDB" id="N6W3Q7"/>
<sequence>MPMLQVNLLSGYSGELKMRLMRALTAVIRGTTRAKPEAITVWLNEVDPSAYSRGGLSRQPGPEARDPEALVHDYLEAMQKRDLRSAHECLADDFVMTFPGSGQLSSLRQLVDWAKDRYRYVDKTITSTNVSYEMNKVVVFVSGTLSGEWPDGERFDGVRFIDRFEIVHDRLVRQDVWNDLANTRP</sequence>
<dbReference type="SUPFAM" id="SSF54427">
    <property type="entry name" value="NTF2-like"/>
    <property type="match status" value="1"/>
</dbReference>
<name>N6W3Q7_9GAMM</name>
<dbReference type="Pfam" id="PF01361">
    <property type="entry name" value="Tautomerase"/>
    <property type="match status" value="1"/>
</dbReference>
<dbReference type="PATRIC" id="fig|626887.3.peg.1052"/>
<dbReference type="EMBL" id="APLQ01000011">
    <property type="protein sequence ID" value="ENO14744.2"/>
    <property type="molecule type" value="Genomic_DNA"/>
</dbReference>
<feature type="domain" description="SnoaL-like" evidence="9">
    <location>
        <begin position="71"/>
        <end position="173"/>
    </location>
</feature>
<dbReference type="RefSeq" id="WP_040882272.1">
    <property type="nucleotide sequence ID" value="NZ_AP028878.1"/>
</dbReference>
<dbReference type="Gene3D" id="3.30.429.10">
    <property type="entry name" value="Macrophage Migration Inhibitory Factor"/>
    <property type="match status" value="1"/>
</dbReference>
<gene>
    <name evidence="10" type="ORF">J057_05316</name>
</gene>
<proteinExistence type="predicted"/>
<comment type="catalytic activity">
    <reaction evidence="1">
        <text>(2Z,4E)-2-hydroxyhexa-2,4-dienedioate = (3E)-2-oxohex-3-enedioate</text>
        <dbReference type="Rhea" id="RHEA:33431"/>
        <dbReference type="ChEBI" id="CHEBI:28080"/>
        <dbReference type="ChEBI" id="CHEBI:64908"/>
        <dbReference type="EC" id="5.3.2.6"/>
    </reaction>
</comment>
<evidence type="ECO:0000256" key="1">
    <source>
        <dbReference type="ARBA" id="ARBA00001379"/>
    </source>
</evidence>
<evidence type="ECO:0000256" key="6">
    <source>
        <dbReference type="ARBA" id="ARBA00023235"/>
    </source>
</evidence>
<accession>N6W3Q7</accession>
<keyword evidence="6" id="KW-0413">Isomerase</keyword>
<evidence type="ECO:0000256" key="7">
    <source>
        <dbReference type="ARBA" id="ARBA00029674"/>
    </source>
</evidence>
<dbReference type="GO" id="GO:0016853">
    <property type="term" value="F:isomerase activity"/>
    <property type="evidence" value="ECO:0007669"/>
    <property type="project" value="UniProtKB-KW"/>
</dbReference>
<dbReference type="InterPro" id="IPR032710">
    <property type="entry name" value="NTF2-like_dom_sf"/>
</dbReference>
<organism evidence="10 11">
    <name type="scientific">Marinobacter nanhaiticus D15-8W</name>
    <dbReference type="NCBI Taxonomy" id="626887"/>
    <lineage>
        <taxon>Bacteria</taxon>
        <taxon>Pseudomonadati</taxon>
        <taxon>Pseudomonadota</taxon>
        <taxon>Gammaproteobacteria</taxon>
        <taxon>Pseudomonadales</taxon>
        <taxon>Marinobacteraceae</taxon>
        <taxon>Marinobacter</taxon>
    </lineage>
</organism>
<evidence type="ECO:0000256" key="5">
    <source>
        <dbReference type="ARBA" id="ARBA00015750"/>
    </source>
</evidence>
<evidence type="ECO:0000313" key="10">
    <source>
        <dbReference type="EMBL" id="ENO14744.2"/>
    </source>
</evidence>
<dbReference type="eggNOG" id="COG1942">
    <property type="taxonomic scope" value="Bacteria"/>
</dbReference>
<keyword evidence="11" id="KW-1185">Reference proteome</keyword>
<dbReference type="InterPro" id="IPR037401">
    <property type="entry name" value="SnoaL-like"/>
</dbReference>
<comment type="subunit">
    <text evidence="3">Homohexamer.</text>
</comment>
<evidence type="ECO:0000259" key="8">
    <source>
        <dbReference type="Pfam" id="PF01361"/>
    </source>
</evidence>
<evidence type="ECO:0000259" key="9">
    <source>
        <dbReference type="Pfam" id="PF12680"/>
    </source>
</evidence>
<evidence type="ECO:0000256" key="2">
    <source>
        <dbReference type="ARBA" id="ARBA00003024"/>
    </source>
</evidence>
<dbReference type="Gene3D" id="3.10.450.50">
    <property type="match status" value="1"/>
</dbReference>
<dbReference type="SUPFAM" id="SSF55331">
    <property type="entry name" value="Tautomerase/MIF"/>
    <property type="match status" value="1"/>
</dbReference>
<dbReference type="EC" id="5.3.2.6" evidence="4"/>
<dbReference type="STRING" id="626887.J057_05316"/>
<dbReference type="InterPro" id="IPR014347">
    <property type="entry name" value="Tautomerase/MIF_sf"/>
</dbReference>
<comment type="caution">
    <text evidence="10">The sequence shown here is derived from an EMBL/GenBank/DDBJ whole genome shotgun (WGS) entry which is preliminary data.</text>
</comment>
<evidence type="ECO:0000256" key="3">
    <source>
        <dbReference type="ARBA" id="ARBA00011643"/>
    </source>
</evidence>
<comment type="function">
    <text evidence="2">Catalyzes the ketonization of 2-hydroxymuconate stereoselectively to yield 2-oxo-3-hexenedioate.</text>
</comment>
<dbReference type="Proteomes" id="UP000013165">
    <property type="component" value="Unassembled WGS sequence"/>
</dbReference>
<dbReference type="Pfam" id="PF12680">
    <property type="entry name" value="SnoaL_2"/>
    <property type="match status" value="1"/>
</dbReference>
<protein>
    <recommendedName>
        <fullName evidence="5">2-hydroxymuconate tautomerase</fullName>
        <ecNumber evidence="4">5.3.2.6</ecNumber>
    </recommendedName>
    <alternativeName>
        <fullName evidence="7">4-oxalocrotonate tautomerase</fullName>
    </alternativeName>
</protein>
<reference evidence="10 11" key="1">
    <citation type="journal article" date="2013" name="Genome Announc.">
        <title>Genome Sequence of the Polycyclic Aromatic Hydrocarbon-Degrading Bacterium Strain Marinobacter nanhaiticus D15-8WT.</title>
        <authorList>
            <person name="Cui Z."/>
            <person name="Gao W."/>
            <person name="Li Q."/>
            <person name="Xu G."/>
            <person name="Zheng L."/>
        </authorList>
    </citation>
    <scope>NUCLEOTIDE SEQUENCE [LARGE SCALE GENOMIC DNA]</scope>
    <source>
        <strain evidence="10 11">D15-8W</strain>
    </source>
</reference>
<dbReference type="HOGENOM" id="CLU_102970_0_0_6"/>
<evidence type="ECO:0000256" key="4">
    <source>
        <dbReference type="ARBA" id="ARBA00012667"/>
    </source>
</evidence>
<dbReference type="InterPro" id="IPR004370">
    <property type="entry name" value="4-OT-like_dom"/>
</dbReference>